<dbReference type="GO" id="GO:0005886">
    <property type="term" value="C:plasma membrane"/>
    <property type="evidence" value="ECO:0007669"/>
    <property type="project" value="UniProtKB-SubCell"/>
</dbReference>
<evidence type="ECO:0000256" key="3">
    <source>
        <dbReference type="ARBA" id="ARBA00022448"/>
    </source>
</evidence>
<dbReference type="STRING" id="1193502.SHALO_1516"/>
<dbReference type="InterPro" id="IPR037294">
    <property type="entry name" value="ABC_BtuC-like"/>
</dbReference>
<keyword evidence="4" id="KW-1003">Cell membrane</keyword>
<dbReference type="AlphaFoldDB" id="A0A1D7TJX0"/>
<proteinExistence type="inferred from homology"/>
<dbReference type="CDD" id="cd06550">
    <property type="entry name" value="TM_ABC_iron-siderophores_like"/>
    <property type="match status" value="1"/>
</dbReference>
<dbReference type="PATRIC" id="fig|1193502.14.peg.1539"/>
<comment type="similarity">
    <text evidence="2">Belongs to the binding-protein-dependent transport system permease family. FecCD subfamily.</text>
</comment>
<evidence type="ECO:0000313" key="9">
    <source>
        <dbReference type="EMBL" id="AOO65291.1"/>
    </source>
</evidence>
<dbReference type="Proteomes" id="UP000094609">
    <property type="component" value="Chromosome"/>
</dbReference>
<feature type="transmembrane region" description="Helical" evidence="8">
    <location>
        <begin position="201"/>
        <end position="222"/>
    </location>
</feature>
<evidence type="ECO:0000256" key="8">
    <source>
        <dbReference type="SAM" id="Phobius"/>
    </source>
</evidence>
<organism evidence="9 10">
    <name type="scientific">Sulfurospirillum halorespirans DSM 13726</name>
    <dbReference type="NCBI Taxonomy" id="1193502"/>
    <lineage>
        <taxon>Bacteria</taxon>
        <taxon>Pseudomonadati</taxon>
        <taxon>Campylobacterota</taxon>
        <taxon>Epsilonproteobacteria</taxon>
        <taxon>Campylobacterales</taxon>
        <taxon>Sulfurospirillaceae</taxon>
        <taxon>Sulfurospirillum</taxon>
    </lineage>
</organism>
<dbReference type="PANTHER" id="PTHR30472">
    <property type="entry name" value="FERRIC ENTEROBACTIN TRANSPORT SYSTEM PERMEASE PROTEIN"/>
    <property type="match status" value="1"/>
</dbReference>
<dbReference type="GO" id="GO:0022857">
    <property type="term" value="F:transmembrane transporter activity"/>
    <property type="evidence" value="ECO:0007669"/>
    <property type="project" value="InterPro"/>
</dbReference>
<gene>
    <name evidence="9" type="ORF">SHALO_1516</name>
</gene>
<dbReference type="FunFam" id="1.10.3470.10:FF:000001">
    <property type="entry name" value="Vitamin B12 ABC transporter permease BtuC"/>
    <property type="match status" value="1"/>
</dbReference>
<keyword evidence="10" id="KW-1185">Reference proteome</keyword>
<keyword evidence="6 8" id="KW-1133">Transmembrane helix</keyword>
<accession>A0A1D7TJX0</accession>
<evidence type="ECO:0000256" key="4">
    <source>
        <dbReference type="ARBA" id="ARBA00022475"/>
    </source>
</evidence>
<feature type="transmembrane region" description="Helical" evidence="8">
    <location>
        <begin position="316"/>
        <end position="334"/>
    </location>
</feature>
<evidence type="ECO:0000256" key="7">
    <source>
        <dbReference type="ARBA" id="ARBA00023136"/>
    </source>
</evidence>
<evidence type="ECO:0000313" key="10">
    <source>
        <dbReference type="Proteomes" id="UP000094609"/>
    </source>
</evidence>
<evidence type="ECO:0000256" key="5">
    <source>
        <dbReference type="ARBA" id="ARBA00022692"/>
    </source>
</evidence>
<evidence type="ECO:0000256" key="2">
    <source>
        <dbReference type="ARBA" id="ARBA00007935"/>
    </source>
</evidence>
<evidence type="ECO:0000256" key="1">
    <source>
        <dbReference type="ARBA" id="ARBA00004651"/>
    </source>
</evidence>
<name>A0A1D7TJX0_9BACT</name>
<dbReference type="Gene3D" id="1.10.3470.10">
    <property type="entry name" value="ABC transporter involved in vitamin B12 uptake, BtuC"/>
    <property type="match status" value="1"/>
</dbReference>
<feature type="transmembrane region" description="Helical" evidence="8">
    <location>
        <begin position="75"/>
        <end position="97"/>
    </location>
</feature>
<dbReference type="InterPro" id="IPR000522">
    <property type="entry name" value="ABC_transptr_permease_BtuC"/>
</dbReference>
<comment type="subcellular location">
    <subcellularLocation>
        <location evidence="1">Cell membrane</location>
        <topology evidence="1">Multi-pass membrane protein</topology>
    </subcellularLocation>
</comment>
<dbReference type="KEGG" id="shal:SHALO_1516"/>
<evidence type="ECO:0000256" key="6">
    <source>
        <dbReference type="ARBA" id="ARBA00022989"/>
    </source>
</evidence>
<reference evidence="10" key="1">
    <citation type="submission" date="2016-08" db="EMBL/GenBank/DDBJ databases">
        <title>Complete genome sequence of the organohalide-respiring Epsilonproteobacterium Sulfurospirillum halorespirans.</title>
        <authorList>
            <person name="Goris T."/>
            <person name="Zimmermann J."/>
            <person name="Schenz B."/>
            <person name="Lemos M."/>
            <person name="Hackermueller J."/>
            <person name="Diekert G."/>
        </authorList>
    </citation>
    <scope>NUCLEOTIDE SEQUENCE [LARGE SCALE GENOMIC DNA]</scope>
    <source>
        <strain>DSM 13726</strain>
        <strain evidence="10">PCE-M2</strain>
    </source>
</reference>
<dbReference type="SUPFAM" id="SSF81345">
    <property type="entry name" value="ABC transporter involved in vitamin B12 uptake, BtuC"/>
    <property type="match status" value="1"/>
</dbReference>
<sequence length="343" mass="36817">MHLASKTHFLSSDTKFLVWTLGGILLTLSGVIAFAGMGYIDIPFFDVCKIMIGSKENVIGSTEWFVVHDIRLPRILTAILTGVALSLSGLVFQGVLLNPLADPYTLGISSGASFGAALALLLGLSGVMIQGSAFFFAIISLGIVLRLATFEGRIIPVSLILSGVIIGAFFSAGLSFSKYLAGDEIASIFFWLLGSFQGKTWMEVMILLAVVSFGSMVIYFYAEEINILSLGEKNASSMGVDTHRVRLILLVVASLMSSVTVSICGIIGFVGLIIPHMMRFLVGTDNKKLIIVCSLWGGILLSMADNVSRALLPHEVPIGILTALLGAPFFAIVFRNKMRGKKR</sequence>
<keyword evidence="3" id="KW-0813">Transport</keyword>
<dbReference type="EMBL" id="CP017111">
    <property type="protein sequence ID" value="AOO65291.1"/>
    <property type="molecule type" value="Genomic_DNA"/>
</dbReference>
<keyword evidence="5 8" id="KW-0812">Transmembrane</keyword>
<protein>
    <submittedName>
        <fullName evidence="9">Corrinoid ABC transporter, permease component BtuC</fullName>
    </submittedName>
</protein>
<feature type="transmembrane region" description="Helical" evidence="8">
    <location>
        <begin position="247"/>
        <end position="274"/>
    </location>
</feature>
<feature type="transmembrane region" description="Helical" evidence="8">
    <location>
        <begin position="16"/>
        <end position="40"/>
    </location>
</feature>
<feature type="transmembrane region" description="Helical" evidence="8">
    <location>
        <begin position="154"/>
        <end position="180"/>
    </location>
</feature>
<dbReference type="Pfam" id="PF01032">
    <property type="entry name" value="FecCD"/>
    <property type="match status" value="1"/>
</dbReference>
<keyword evidence="7 8" id="KW-0472">Membrane</keyword>
<dbReference type="PANTHER" id="PTHR30472:SF25">
    <property type="entry name" value="ABC TRANSPORTER PERMEASE PROTEIN MJ0876-RELATED"/>
    <property type="match status" value="1"/>
</dbReference>